<sequence length="86" mass="10084">MRYKYLHLLILGVTLTIELTGLIDIQEMKELSRQVLVNLKPDLLHQHVPISLWIQLRGVVLLWEATARRHLVEKSGKEDRQDGWMS</sequence>
<name>A0A224XZ58_9HEMI</name>
<reference evidence="2" key="1">
    <citation type="journal article" date="2018" name="PLoS Negl. Trop. Dis.">
        <title>An insight into the salivary gland and fat body transcriptome of Panstrongylus lignarius (Hemiptera: Heteroptera), the main vector of Chagas disease in Peru.</title>
        <authorList>
            <person name="Nevoa J.C."/>
            <person name="Mendes M.T."/>
            <person name="da Silva M.V."/>
            <person name="Soares S.C."/>
            <person name="Oliveira C.J.F."/>
            <person name="Ribeiro J.M.C."/>
        </authorList>
    </citation>
    <scope>NUCLEOTIDE SEQUENCE</scope>
</reference>
<evidence type="ECO:0000313" key="2">
    <source>
        <dbReference type="EMBL" id="JAW15328.1"/>
    </source>
</evidence>
<feature type="signal peptide" evidence="1">
    <location>
        <begin position="1"/>
        <end position="22"/>
    </location>
</feature>
<dbReference type="EMBL" id="GFTR01001098">
    <property type="protein sequence ID" value="JAW15328.1"/>
    <property type="molecule type" value="Transcribed_RNA"/>
</dbReference>
<evidence type="ECO:0000256" key="1">
    <source>
        <dbReference type="SAM" id="SignalP"/>
    </source>
</evidence>
<organism evidence="2">
    <name type="scientific">Panstrongylus lignarius</name>
    <dbReference type="NCBI Taxonomy" id="156445"/>
    <lineage>
        <taxon>Eukaryota</taxon>
        <taxon>Metazoa</taxon>
        <taxon>Ecdysozoa</taxon>
        <taxon>Arthropoda</taxon>
        <taxon>Hexapoda</taxon>
        <taxon>Insecta</taxon>
        <taxon>Pterygota</taxon>
        <taxon>Neoptera</taxon>
        <taxon>Paraneoptera</taxon>
        <taxon>Hemiptera</taxon>
        <taxon>Heteroptera</taxon>
        <taxon>Panheteroptera</taxon>
        <taxon>Cimicomorpha</taxon>
        <taxon>Reduviidae</taxon>
        <taxon>Triatominae</taxon>
        <taxon>Panstrongylus</taxon>
    </lineage>
</organism>
<protein>
    <submittedName>
        <fullName evidence="2">Putative secreted protein</fullName>
    </submittedName>
</protein>
<dbReference type="AlphaFoldDB" id="A0A224XZ58"/>
<accession>A0A224XZ58</accession>
<proteinExistence type="predicted"/>
<keyword evidence="1" id="KW-0732">Signal</keyword>
<feature type="chain" id="PRO_5012081592" evidence="1">
    <location>
        <begin position="23"/>
        <end position="86"/>
    </location>
</feature>